<comment type="similarity">
    <text evidence="2">Belongs to the bacterial solute-binding protein 2 family.</text>
</comment>
<dbReference type="Pfam" id="PF13407">
    <property type="entry name" value="Peripla_BP_4"/>
    <property type="match status" value="1"/>
</dbReference>
<dbReference type="Proteomes" id="UP001597380">
    <property type="component" value="Unassembled WGS sequence"/>
</dbReference>
<dbReference type="RefSeq" id="WP_345339710.1">
    <property type="nucleotide sequence ID" value="NZ_BAABLI010000011.1"/>
</dbReference>
<protein>
    <submittedName>
        <fullName evidence="5">Substrate-binding domain-containing protein</fullName>
    </submittedName>
</protein>
<dbReference type="EMBL" id="JBHUHT010000014">
    <property type="protein sequence ID" value="MFD2096983.1"/>
    <property type="molecule type" value="Genomic_DNA"/>
</dbReference>
<dbReference type="Gene3D" id="3.40.50.2300">
    <property type="match status" value="2"/>
</dbReference>
<keyword evidence="3" id="KW-0732">Signal</keyword>
<proteinExistence type="inferred from homology"/>
<dbReference type="PANTHER" id="PTHR46847:SF1">
    <property type="entry name" value="D-ALLOSE-BINDING PERIPLASMIC PROTEIN-RELATED"/>
    <property type="match status" value="1"/>
</dbReference>
<evidence type="ECO:0000256" key="3">
    <source>
        <dbReference type="ARBA" id="ARBA00022729"/>
    </source>
</evidence>
<evidence type="ECO:0000313" key="6">
    <source>
        <dbReference type="Proteomes" id="UP001597380"/>
    </source>
</evidence>
<dbReference type="InterPro" id="IPR025997">
    <property type="entry name" value="SBP_2_dom"/>
</dbReference>
<comment type="caution">
    <text evidence="5">The sequence shown here is derived from an EMBL/GenBank/DDBJ whole genome shotgun (WGS) entry which is preliminary data.</text>
</comment>
<gene>
    <name evidence="5" type="ORF">ACFSJ3_13385</name>
</gene>
<dbReference type="SUPFAM" id="SSF53822">
    <property type="entry name" value="Periplasmic binding protein-like I"/>
    <property type="match status" value="1"/>
</dbReference>
<reference evidence="6" key="1">
    <citation type="journal article" date="2019" name="Int. J. Syst. Evol. Microbiol.">
        <title>The Global Catalogue of Microorganisms (GCM) 10K type strain sequencing project: providing services to taxonomists for standard genome sequencing and annotation.</title>
        <authorList>
            <consortium name="The Broad Institute Genomics Platform"/>
            <consortium name="The Broad Institute Genome Sequencing Center for Infectious Disease"/>
            <person name="Wu L."/>
            <person name="Ma J."/>
        </authorList>
    </citation>
    <scope>NUCLEOTIDE SEQUENCE [LARGE SCALE GENOMIC DNA]</scope>
    <source>
        <strain evidence="6">CGMCC 1.10992</strain>
    </source>
</reference>
<evidence type="ECO:0000259" key="4">
    <source>
        <dbReference type="Pfam" id="PF13407"/>
    </source>
</evidence>
<comment type="subcellular location">
    <subcellularLocation>
        <location evidence="1">Cell envelope</location>
    </subcellularLocation>
</comment>
<evidence type="ECO:0000313" key="5">
    <source>
        <dbReference type="EMBL" id="MFD2096983.1"/>
    </source>
</evidence>
<dbReference type="InterPro" id="IPR028082">
    <property type="entry name" value="Peripla_BP_I"/>
</dbReference>
<feature type="domain" description="Periplasmic binding protein" evidence="4">
    <location>
        <begin position="56"/>
        <end position="318"/>
    </location>
</feature>
<name>A0ABW4XR86_9GAMM</name>
<evidence type="ECO:0000256" key="2">
    <source>
        <dbReference type="ARBA" id="ARBA00007639"/>
    </source>
</evidence>
<dbReference type="PANTHER" id="PTHR46847">
    <property type="entry name" value="D-ALLOSE-BINDING PERIPLASMIC PROTEIN-RELATED"/>
    <property type="match status" value="1"/>
</dbReference>
<keyword evidence="6" id="KW-1185">Reference proteome</keyword>
<organism evidence="5 6">
    <name type="scientific">Corallincola platygyrae</name>
    <dbReference type="NCBI Taxonomy" id="1193278"/>
    <lineage>
        <taxon>Bacteria</taxon>
        <taxon>Pseudomonadati</taxon>
        <taxon>Pseudomonadota</taxon>
        <taxon>Gammaproteobacteria</taxon>
        <taxon>Alteromonadales</taxon>
        <taxon>Psychromonadaceae</taxon>
        <taxon>Corallincola</taxon>
    </lineage>
</organism>
<accession>A0ABW4XR86</accession>
<sequence length="335" mass="36305">MLKHPIISISNISEVVAVSYVSRLLVVLTSFFAISCSDPTPTEPDAATGAKPKVLLVMKSLVNPFYLELEKGAKRAAKEQGIELIVRSGTNETLVEQQAELIDKQLRMGIDAIVIAPADSVRIVPVLKKASLAGIKLINIDNRISQKAVANAGLSPIPFVSVDNNQGGYLAAQHLVEKTKLLGQRKALIIEGPRAAANARQRREGAKRAFAESPSVNIVGSEVGNWHLEQAYAITKRVHNEHPDLALIFCANDMMALGAALYLQENKLKQIKIAGYDDIPDARTAIQDGWMMATIDQQAEMQGYAGVVAAAKQLRGEKVEDEVIVDVKLITAKDI</sequence>
<evidence type="ECO:0000256" key="1">
    <source>
        <dbReference type="ARBA" id="ARBA00004196"/>
    </source>
</evidence>